<dbReference type="Pfam" id="PF05133">
    <property type="entry name" value="SPP1_portal"/>
    <property type="match status" value="1"/>
</dbReference>
<evidence type="ECO:0000313" key="1">
    <source>
        <dbReference type="EMBL" id="DAD75931.1"/>
    </source>
</evidence>
<sequence length="461" mass="52169">MKFKRLLTLITEVLNKDSDTKVDISLTSQMASDIELWSRMYRNHPPWLVKDKIYTMGLPGAITGELARLTLLEFDTRITGSARADMLNSAYQRVIHNLRPMLEYGCAKGGLAFKPYVTQAGISVEFIQADAFFPIDFDSSGKMTKCVFASQIRKGDKIYTKLEMHEIANGLLQISNRAFVSKNDFSLGSEISVGSVPEWSELSSSISFSGMDRLPFGYLKMPLANNTDETSPIGVSAYAKAIDPIRMADKRYSQIDWEYDAKETAVHIADSLLKYEPSRDKMVYPGGRERLYRALEYSSGATDKPLLDVFSPAIRDTSYYNGLNHQLRLVEFNCGLAYGTLSDPNNTDKTAEEIRSSKQRSFDFTRDIQKNLQIALEDMILAMDFYASIYNLAPYGNYDTVFDWGDSILADKEKELLSMQQDASLGFIRKELYIAKKYGVSEEEALKMMPAVDTRFQIQEE</sequence>
<protein>
    <submittedName>
        <fullName evidence="1">Portal protein</fullName>
    </submittedName>
</protein>
<dbReference type="InterPro" id="IPR021145">
    <property type="entry name" value="Portal_protein_SPP1_Gp6-like"/>
</dbReference>
<accession>A0A8S5M1I7</accession>
<proteinExistence type="predicted"/>
<organism evidence="1">
    <name type="scientific">Siphoviridae sp. ctX926</name>
    <dbReference type="NCBI Taxonomy" id="2826366"/>
    <lineage>
        <taxon>Viruses</taxon>
        <taxon>Duplodnaviria</taxon>
        <taxon>Heunggongvirae</taxon>
        <taxon>Uroviricota</taxon>
        <taxon>Caudoviricetes</taxon>
    </lineage>
</organism>
<name>A0A8S5M1I7_9CAUD</name>
<dbReference type="EMBL" id="BK014793">
    <property type="protein sequence ID" value="DAD75931.1"/>
    <property type="molecule type" value="Genomic_DNA"/>
</dbReference>
<reference evidence="1" key="1">
    <citation type="journal article" date="2021" name="Proc. Natl. Acad. Sci. U.S.A.">
        <title>A Catalog of Tens of Thousands of Viruses from Human Metagenomes Reveals Hidden Associations with Chronic Diseases.</title>
        <authorList>
            <person name="Tisza M.J."/>
            <person name="Buck C.B."/>
        </authorList>
    </citation>
    <scope>NUCLEOTIDE SEQUENCE</scope>
    <source>
        <strain evidence="1">CtX926</strain>
    </source>
</reference>